<dbReference type="FunCoup" id="A0A7F5R2F2">
    <property type="interactions" value="172"/>
</dbReference>
<comment type="subcellular location">
    <subcellularLocation>
        <location evidence="1">Membrane</location>
        <topology evidence="1">Multi-pass membrane protein</topology>
    </subcellularLocation>
</comment>
<evidence type="ECO:0000256" key="6">
    <source>
        <dbReference type="SAM" id="MobiDB-lite"/>
    </source>
</evidence>
<sequence>MALSNIVLLSQVAGYVVALILSLCIVVPMSLHQDEFRGHCLLFSTGVWQESDGQFNVSWASQAYCNYSIFVGVALFLASVIQIYRLGLFLYQGTDSSFLSAFIDVVSSMILCGMTIMAALMITLGFMVWCQNMTQRFPSCEMAAGQVIDKQDGIDTQGFYVELGTAQFGVWGSFATWVGLTVFALLKLCRYHQIENIRVSMYRERQRLINENAESPGSSLGRESTNTQTTVTAE</sequence>
<dbReference type="OrthoDB" id="6423876at2759"/>
<evidence type="ECO:0000256" key="7">
    <source>
        <dbReference type="SAM" id="Phobius"/>
    </source>
</evidence>
<dbReference type="RefSeq" id="XP_025829174.1">
    <property type="nucleotide sequence ID" value="XM_025973389.1"/>
</dbReference>
<organism evidence="8 9">
    <name type="scientific">Agrilus planipennis</name>
    <name type="common">Emerald ash borer</name>
    <name type="synonym">Agrilus marcopoli</name>
    <dbReference type="NCBI Taxonomy" id="224129"/>
    <lineage>
        <taxon>Eukaryota</taxon>
        <taxon>Metazoa</taxon>
        <taxon>Ecdysozoa</taxon>
        <taxon>Arthropoda</taxon>
        <taxon>Hexapoda</taxon>
        <taxon>Insecta</taxon>
        <taxon>Pterygota</taxon>
        <taxon>Neoptera</taxon>
        <taxon>Endopterygota</taxon>
        <taxon>Coleoptera</taxon>
        <taxon>Polyphaga</taxon>
        <taxon>Elateriformia</taxon>
        <taxon>Buprestoidea</taxon>
        <taxon>Buprestidae</taxon>
        <taxon>Agrilinae</taxon>
        <taxon>Agrilus</taxon>
    </lineage>
</organism>
<evidence type="ECO:0000256" key="2">
    <source>
        <dbReference type="ARBA" id="ARBA00022692"/>
    </source>
</evidence>
<evidence type="ECO:0000256" key="5">
    <source>
        <dbReference type="ARBA" id="ARBA00093776"/>
    </source>
</evidence>
<dbReference type="AlphaFoldDB" id="A0A7F5R2F2"/>
<comment type="similarity">
    <text evidence="5">Belongs to the TMEM179 family.</text>
</comment>
<dbReference type="KEGG" id="apln:108736391"/>
<accession>A0A7F5R2F2</accession>
<feature type="region of interest" description="Disordered" evidence="6">
    <location>
        <begin position="213"/>
        <end position="234"/>
    </location>
</feature>
<name>A0A7F5R2F2_AGRPL</name>
<dbReference type="GeneID" id="108736391"/>
<dbReference type="InterPro" id="IPR029673">
    <property type="entry name" value="TMEM179"/>
</dbReference>
<evidence type="ECO:0000256" key="1">
    <source>
        <dbReference type="ARBA" id="ARBA00004141"/>
    </source>
</evidence>
<feature type="transmembrane region" description="Helical" evidence="7">
    <location>
        <begin position="168"/>
        <end position="188"/>
    </location>
</feature>
<keyword evidence="4 7" id="KW-0472">Membrane</keyword>
<dbReference type="Pfam" id="PF26158">
    <property type="entry name" value="Claudin_TMEM179-179B"/>
    <property type="match status" value="1"/>
</dbReference>
<feature type="transmembrane region" description="Helical" evidence="7">
    <location>
        <begin position="67"/>
        <end position="86"/>
    </location>
</feature>
<protein>
    <submittedName>
        <fullName evidence="9">Transmembrane protein 179</fullName>
    </submittedName>
</protein>
<evidence type="ECO:0000313" key="8">
    <source>
        <dbReference type="Proteomes" id="UP000192223"/>
    </source>
</evidence>
<evidence type="ECO:0000313" key="9">
    <source>
        <dbReference type="RefSeq" id="XP_025829174.1"/>
    </source>
</evidence>
<dbReference type="PANTHER" id="PTHR31872:SF4">
    <property type="entry name" value="TRANSMEMBRANE PROTEIN 179"/>
    <property type="match status" value="1"/>
</dbReference>
<keyword evidence="2 7" id="KW-0812">Transmembrane</keyword>
<dbReference type="InterPro" id="IPR059010">
    <property type="entry name" value="TMEM179-179B"/>
</dbReference>
<proteinExistence type="inferred from homology"/>
<dbReference type="Proteomes" id="UP000192223">
    <property type="component" value="Unplaced"/>
</dbReference>
<keyword evidence="8" id="KW-1185">Reference proteome</keyword>
<feature type="transmembrane region" description="Helical" evidence="7">
    <location>
        <begin position="98"/>
        <end position="129"/>
    </location>
</feature>
<evidence type="ECO:0000256" key="3">
    <source>
        <dbReference type="ARBA" id="ARBA00022989"/>
    </source>
</evidence>
<feature type="transmembrane region" description="Helical" evidence="7">
    <location>
        <begin position="12"/>
        <end position="31"/>
    </location>
</feature>
<gene>
    <name evidence="9" type="primary">LOC108736391</name>
</gene>
<reference evidence="9" key="1">
    <citation type="submission" date="2025-08" db="UniProtKB">
        <authorList>
            <consortium name="RefSeq"/>
        </authorList>
    </citation>
    <scope>IDENTIFICATION</scope>
    <source>
        <tissue evidence="9">Entire body</tissue>
    </source>
</reference>
<dbReference type="InParanoid" id="A0A7F5R2F2"/>
<evidence type="ECO:0000256" key="4">
    <source>
        <dbReference type="ARBA" id="ARBA00023136"/>
    </source>
</evidence>
<keyword evidence="3 7" id="KW-1133">Transmembrane helix</keyword>
<dbReference type="PANTHER" id="PTHR31872">
    <property type="entry name" value="TRANSMEMBRANE PROTEIN 179"/>
    <property type="match status" value="1"/>
</dbReference>